<feature type="transmembrane region" description="Helical" evidence="1">
    <location>
        <begin position="100"/>
        <end position="117"/>
    </location>
</feature>
<dbReference type="EMBL" id="CP003531">
    <property type="protein sequence ID" value="AFK51835.1"/>
    <property type="molecule type" value="Genomic_DNA"/>
</dbReference>
<dbReference type="Pfam" id="PF09843">
    <property type="entry name" value="DUF2070"/>
    <property type="match status" value="1"/>
</dbReference>
<dbReference type="eggNOG" id="arCOG04351">
    <property type="taxonomic scope" value="Archaea"/>
</dbReference>
<dbReference type="KEGG" id="thg:TCELL_1413"/>
<dbReference type="InParanoid" id="I3TGE7"/>
<sequence length="558" mass="62171">MKLYRPKSVVSKYYTVLFSLPHWKVLAAVIVVFLVAIVVLMGQGSLPFLTYFAVSLLVLYVYSRLSKGTVFWKPKRVLGLSLTALIYVLIYAWLLGGWVVAAVASASLLSVVVLSLDGTKLVRYTVPVAISSIPVSLYTVLTTLKKGLIAYALVGAVVVAALDYVVYRVINRRRIGGYGAADIGTLFLRNWLDRDKSIEEFFESVGSPRDVDLAVLKSGDTLLVYTSLHYGPFSNVGSSLLPEELEKAFSGNYNVIVFHGFGSHDRDVVSTRELAKLRPHLVKLVNEEGESLLYHGAFEITTSEKWRVLGLVFDKLLLLMVSRPHVGIDDLPYSFSLKLKDLVLRKMNSNLLLVESHNWERAGKVDTSGLEDALVKAVEAALETRKRDPTWPMVRSISVNVKAPGVVKGVARIVEIRGSDGRDPVLMVFFRGNNMAPGSRDRLLNALEGEYNGLIEVLTNDEHTETGVRAHITYIPVHLTDEAILRLKDGVKRLVSKPFSRGLYMTTSTVKLRLLNNAAYELVYLLKKSYLETTVLLLFYVFLLSPLLSRILFTLFPV</sequence>
<accession>I3TGE7</accession>
<dbReference type="GeneID" id="13013738"/>
<reference evidence="3 4" key="1">
    <citation type="journal article" date="2012" name="J. Bacteriol.">
        <title>Complete genome sequence of the hyperthermophilic cellulolytic Crenarchaeon 'Thermogladius cellulolyticus' 1633.</title>
        <authorList>
            <person name="Mardanov A.V."/>
            <person name="Kochetkova T.V."/>
            <person name="Beletsky A.V."/>
            <person name="Bonch-Osmolovskaya E.A."/>
            <person name="Ravin N.V."/>
            <person name="Skryabin K.G."/>
        </authorList>
    </citation>
    <scope>NUCLEOTIDE SEQUENCE [LARGE SCALE GENOMIC DNA]</scope>
    <source>
        <strain evidence="4">DSM 22663 / VKM B-2946 / 1633</strain>
    </source>
</reference>
<dbReference type="AlphaFoldDB" id="I3TGE7"/>
<evidence type="ECO:0000259" key="2">
    <source>
        <dbReference type="Pfam" id="PF09843"/>
    </source>
</evidence>
<feature type="transmembrane region" description="Helical" evidence="1">
    <location>
        <begin position="77"/>
        <end position="94"/>
    </location>
</feature>
<protein>
    <submittedName>
        <fullName evidence="3">Membrane protein-like protein</fullName>
    </submittedName>
</protein>
<feature type="transmembrane region" description="Helical" evidence="1">
    <location>
        <begin position="21"/>
        <end position="42"/>
    </location>
</feature>
<dbReference type="STRING" id="1184251.TCELL_1413"/>
<proteinExistence type="predicted"/>
<feature type="transmembrane region" description="Helical" evidence="1">
    <location>
        <begin position="124"/>
        <end position="142"/>
    </location>
</feature>
<dbReference type="HOGENOM" id="CLU_488036_0_0_2"/>
<feature type="transmembrane region" description="Helical" evidence="1">
    <location>
        <begin position="148"/>
        <end position="167"/>
    </location>
</feature>
<keyword evidence="1" id="KW-0472">Membrane</keyword>
<organism evidence="3 4">
    <name type="scientific">Thermogladius calderae (strain DSM 22663 / VKM B-2946 / 1633)</name>
    <dbReference type="NCBI Taxonomy" id="1184251"/>
    <lineage>
        <taxon>Archaea</taxon>
        <taxon>Thermoproteota</taxon>
        <taxon>Thermoprotei</taxon>
        <taxon>Desulfurococcales</taxon>
        <taxon>Desulfurococcaceae</taxon>
        <taxon>Thermogladius</taxon>
    </lineage>
</organism>
<evidence type="ECO:0000313" key="4">
    <source>
        <dbReference type="Proteomes" id="UP000005270"/>
    </source>
</evidence>
<dbReference type="RefSeq" id="WP_014738085.1">
    <property type="nucleotide sequence ID" value="NC_017954.1"/>
</dbReference>
<dbReference type="Proteomes" id="UP000005270">
    <property type="component" value="Chromosome"/>
</dbReference>
<dbReference type="InterPro" id="IPR019204">
    <property type="entry name" value="DUF2070_membrane"/>
</dbReference>
<dbReference type="OrthoDB" id="8914at2157"/>
<evidence type="ECO:0000313" key="3">
    <source>
        <dbReference type="EMBL" id="AFK51835.1"/>
    </source>
</evidence>
<keyword evidence="1" id="KW-1133">Transmembrane helix</keyword>
<feature type="domain" description="DUF2070" evidence="2">
    <location>
        <begin position="11"/>
        <end position="549"/>
    </location>
</feature>
<keyword evidence="1" id="KW-0812">Transmembrane</keyword>
<feature type="transmembrane region" description="Helical" evidence="1">
    <location>
        <begin position="535"/>
        <end position="556"/>
    </location>
</feature>
<name>I3TGE7_THEC1</name>
<evidence type="ECO:0000256" key="1">
    <source>
        <dbReference type="SAM" id="Phobius"/>
    </source>
</evidence>
<keyword evidence="4" id="KW-1185">Reference proteome</keyword>
<feature type="transmembrane region" description="Helical" evidence="1">
    <location>
        <begin position="48"/>
        <end position="65"/>
    </location>
</feature>
<gene>
    <name evidence="3" type="ordered locus">TCELL_1413</name>
</gene>